<dbReference type="AlphaFoldDB" id="A0A9W7D1Q4"/>
<gene>
    <name evidence="1" type="ORF">Pfra01_001784400</name>
</gene>
<accession>A0A9W7D1Q4</accession>
<dbReference type="EMBL" id="BSXT01002146">
    <property type="protein sequence ID" value="GMF47366.1"/>
    <property type="molecule type" value="Genomic_DNA"/>
</dbReference>
<proteinExistence type="predicted"/>
<protein>
    <submittedName>
        <fullName evidence="1">Unnamed protein product</fullName>
    </submittedName>
</protein>
<name>A0A9W7D1Q4_9STRA</name>
<dbReference type="Proteomes" id="UP001165121">
    <property type="component" value="Unassembled WGS sequence"/>
</dbReference>
<sequence>MMRVTSLYNIAIHQISRLQGDQGRDREAITRMDYMCREYLTNYPEVRRRWSPILFYEDVEFLRGVTANDLFGDRVDMILPLEELLAETVAGLHIRLTSTLVQHALMDTSGWTTL</sequence>
<reference evidence="1" key="1">
    <citation type="submission" date="2023-04" db="EMBL/GenBank/DDBJ databases">
        <title>Phytophthora fragariaefolia NBRC 109709.</title>
        <authorList>
            <person name="Ichikawa N."/>
            <person name="Sato H."/>
            <person name="Tonouchi N."/>
        </authorList>
    </citation>
    <scope>NUCLEOTIDE SEQUENCE</scope>
    <source>
        <strain evidence="1">NBRC 109709</strain>
    </source>
</reference>
<organism evidence="1 2">
    <name type="scientific">Phytophthora fragariaefolia</name>
    <dbReference type="NCBI Taxonomy" id="1490495"/>
    <lineage>
        <taxon>Eukaryota</taxon>
        <taxon>Sar</taxon>
        <taxon>Stramenopiles</taxon>
        <taxon>Oomycota</taxon>
        <taxon>Peronosporomycetes</taxon>
        <taxon>Peronosporales</taxon>
        <taxon>Peronosporaceae</taxon>
        <taxon>Phytophthora</taxon>
    </lineage>
</organism>
<evidence type="ECO:0000313" key="2">
    <source>
        <dbReference type="Proteomes" id="UP001165121"/>
    </source>
</evidence>
<evidence type="ECO:0000313" key="1">
    <source>
        <dbReference type="EMBL" id="GMF47366.1"/>
    </source>
</evidence>
<comment type="caution">
    <text evidence="1">The sequence shown here is derived from an EMBL/GenBank/DDBJ whole genome shotgun (WGS) entry which is preliminary data.</text>
</comment>
<keyword evidence="2" id="KW-1185">Reference proteome</keyword>